<proteinExistence type="predicted"/>
<protein>
    <submittedName>
        <fullName evidence="2">Uncharacterized protein</fullName>
    </submittedName>
</protein>
<evidence type="ECO:0000313" key="3">
    <source>
        <dbReference type="Proteomes" id="UP001501455"/>
    </source>
</evidence>
<comment type="caution">
    <text evidence="2">The sequence shown here is derived from an EMBL/GenBank/DDBJ whole genome shotgun (WGS) entry which is preliminary data.</text>
</comment>
<reference evidence="3" key="1">
    <citation type="journal article" date="2019" name="Int. J. Syst. Evol. Microbiol.">
        <title>The Global Catalogue of Microorganisms (GCM) 10K type strain sequencing project: providing services to taxonomists for standard genome sequencing and annotation.</title>
        <authorList>
            <consortium name="The Broad Institute Genomics Platform"/>
            <consortium name="The Broad Institute Genome Sequencing Center for Infectious Disease"/>
            <person name="Wu L."/>
            <person name="Ma J."/>
        </authorList>
    </citation>
    <scope>NUCLEOTIDE SEQUENCE [LARGE SCALE GENOMIC DNA]</scope>
    <source>
        <strain evidence="3">JCM 4816</strain>
    </source>
</reference>
<gene>
    <name evidence="2" type="ORF">GCM10019016_062060</name>
</gene>
<feature type="compositionally biased region" description="Low complexity" evidence="1">
    <location>
        <begin position="42"/>
        <end position="53"/>
    </location>
</feature>
<keyword evidence="3" id="KW-1185">Reference proteome</keyword>
<evidence type="ECO:0000313" key="2">
    <source>
        <dbReference type="EMBL" id="GAA3499103.1"/>
    </source>
</evidence>
<organism evidence="2 3">
    <name type="scientific">Streptomyces prasinosporus</name>
    <dbReference type="NCBI Taxonomy" id="68256"/>
    <lineage>
        <taxon>Bacteria</taxon>
        <taxon>Bacillati</taxon>
        <taxon>Actinomycetota</taxon>
        <taxon>Actinomycetes</taxon>
        <taxon>Kitasatosporales</taxon>
        <taxon>Streptomycetaceae</taxon>
        <taxon>Streptomyces</taxon>
        <taxon>Streptomyces albogriseolus group</taxon>
    </lineage>
</organism>
<feature type="region of interest" description="Disordered" evidence="1">
    <location>
        <begin position="42"/>
        <end position="72"/>
    </location>
</feature>
<feature type="region of interest" description="Disordered" evidence="1">
    <location>
        <begin position="145"/>
        <end position="194"/>
    </location>
</feature>
<sequence>MFRVTAPVPRPDAEDAADEAAAALAPCSVRPGSVCVSTVVTASRTTATPASASTERRRPKRSGSASRSRFRRAVSTAARCRASWAARAESTAVRSPAAFPGPGRFPRPVRVRGPGRFTGPPGVVLLRGHGARRFPLLPLPVHRRRRLGQPRASTAGRRRRSATSTATSPILTSSSCPYRVPVNADQEPSCRQDW</sequence>
<feature type="compositionally biased region" description="Low complexity" evidence="1">
    <location>
        <begin position="100"/>
        <end position="114"/>
    </location>
</feature>
<dbReference type="Proteomes" id="UP001501455">
    <property type="component" value="Unassembled WGS sequence"/>
</dbReference>
<name>A0ABP6TWH5_9ACTN</name>
<feature type="compositionally biased region" description="Low complexity" evidence="1">
    <location>
        <begin position="62"/>
        <end position="72"/>
    </location>
</feature>
<feature type="region of interest" description="Disordered" evidence="1">
    <location>
        <begin position="95"/>
        <end position="114"/>
    </location>
</feature>
<dbReference type="EMBL" id="BAAAXF010000041">
    <property type="protein sequence ID" value="GAA3499103.1"/>
    <property type="molecule type" value="Genomic_DNA"/>
</dbReference>
<accession>A0ABP6TWH5</accession>
<evidence type="ECO:0000256" key="1">
    <source>
        <dbReference type="SAM" id="MobiDB-lite"/>
    </source>
</evidence>